<feature type="domain" description="EF-hand" evidence="3">
    <location>
        <begin position="62"/>
        <end position="97"/>
    </location>
</feature>
<dbReference type="InterPro" id="IPR018247">
    <property type="entry name" value="EF_Hand_1_Ca_BS"/>
</dbReference>
<evidence type="ECO:0000313" key="4">
    <source>
        <dbReference type="Proteomes" id="UP000694865"/>
    </source>
</evidence>
<evidence type="ECO:0000256" key="1">
    <source>
        <dbReference type="ARBA" id="ARBA00022737"/>
    </source>
</evidence>
<dbReference type="Gene3D" id="1.10.238.10">
    <property type="entry name" value="EF-hand"/>
    <property type="match status" value="2"/>
</dbReference>
<dbReference type="InterPro" id="IPR011992">
    <property type="entry name" value="EF-hand-dom_pair"/>
</dbReference>
<protein>
    <submittedName>
        <fullName evidence="5">Calmodulin-like</fullName>
    </submittedName>
</protein>
<dbReference type="InterPro" id="IPR002048">
    <property type="entry name" value="EF_hand_dom"/>
</dbReference>
<dbReference type="PROSITE" id="PS50222">
    <property type="entry name" value="EF_HAND_2"/>
    <property type="match status" value="4"/>
</dbReference>
<evidence type="ECO:0000259" key="3">
    <source>
        <dbReference type="PROSITE" id="PS50222"/>
    </source>
</evidence>
<gene>
    <name evidence="5" type="primary">LOC100374102</name>
</gene>
<dbReference type="InterPro" id="IPR050230">
    <property type="entry name" value="CALM/Myosin/TropC-like"/>
</dbReference>
<reference evidence="5" key="1">
    <citation type="submission" date="2025-08" db="UniProtKB">
        <authorList>
            <consortium name="RefSeq"/>
        </authorList>
    </citation>
    <scope>IDENTIFICATION</scope>
    <source>
        <tissue evidence="5">Testes</tissue>
    </source>
</reference>
<dbReference type="PROSITE" id="PS00018">
    <property type="entry name" value="EF_HAND_1"/>
    <property type="match status" value="2"/>
</dbReference>
<feature type="domain" description="EF-hand" evidence="3">
    <location>
        <begin position="99"/>
        <end position="134"/>
    </location>
</feature>
<name>A0ABM0N0X8_SACKO</name>
<keyword evidence="2" id="KW-0106">Calcium</keyword>
<accession>A0ABM0N0X8</accession>
<dbReference type="GeneID" id="100374102"/>
<dbReference type="SUPFAM" id="SSF47473">
    <property type="entry name" value="EF-hand"/>
    <property type="match status" value="1"/>
</dbReference>
<dbReference type="PANTHER" id="PTHR23048">
    <property type="entry name" value="MYOSIN LIGHT CHAIN 1, 3"/>
    <property type="match status" value="1"/>
</dbReference>
<keyword evidence="4" id="KW-1185">Reference proteome</keyword>
<keyword evidence="1" id="KW-0677">Repeat</keyword>
<evidence type="ECO:0000256" key="2">
    <source>
        <dbReference type="ARBA" id="ARBA00022837"/>
    </source>
</evidence>
<sequence>MDYKFFDTTNDDIDTDKLRSLQLKPGQLEEYEDAFRQMDEDEDGFISAKDVGRLLKSLGQNPSEPQLHGIRNEVDLDKDGRLDFSDFLQILMKILSEEDGEEELKEAFRVFDLEGSGYIHTEEIKHVLVLLEAVDNDEVMEMTQDLDINGDGKIYFEDFRKFMIAGNIEGGEQLLEENEC</sequence>
<dbReference type="CDD" id="cd00051">
    <property type="entry name" value="EFh"/>
    <property type="match status" value="2"/>
</dbReference>
<dbReference type="RefSeq" id="XP_006825919.1">
    <property type="nucleotide sequence ID" value="XM_006825856.1"/>
</dbReference>
<dbReference type="SMART" id="SM00054">
    <property type="entry name" value="EFh"/>
    <property type="match status" value="4"/>
</dbReference>
<proteinExistence type="predicted"/>
<evidence type="ECO:0000313" key="5">
    <source>
        <dbReference type="RefSeq" id="XP_006825919.1"/>
    </source>
</evidence>
<dbReference type="PANTHER" id="PTHR23048:SF0">
    <property type="entry name" value="CALMODULIN LIKE 3"/>
    <property type="match status" value="1"/>
</dbReference>
<dbReference type="Pfam" id="PF13499">
    <property type="entry name" value="EF-hand_7"/>
    <property type="match status" value="2"/>
</dbReference>
<organism evidence="4 5">
    <name type="scientific">Saccoglossus kowalevskii</name>
    <name type="common">Acorn worm</name>
    <dbReference type="NCBI Taxonomy" id="10224"/>
    <lineage>
        <taxon>Eukaryota</taxon>
        <taxon>Metazoa</taxon>
        <taxon>Hemichordata</taxon>
        <taxon>Enteropneusta</taxon>
        <taxon>Harrimaniidae</taxon>
        <taxon>Saccoglossus</taxon>
    </lineage>
</organism>
<dbReference type="Proteomes" id="UP000694865">
    <property type="component" value="Unplaced"/>
</dbReference>
<feature type="domain" description="EF-hand" evidence="3">
    <location>
        <begin position="26"/>
        <end position="61"/>
    </location>
</feature>
<feature type="domain" description="EF-hand" evidence="3">
    <location>
        <begin position="137"/>
        <end position="169"/>
    </location>
</feature>